<proteinExistence type="predicted"/>
<feature type="region of interest" description="Disordered" evidence="1">
    <location>
        <begin position="579"/>
        <end position="599"/>
    </location>
</feature>
<dbReference type="Pfam" id="PF18759">
    <property type="entry name" value="Plavaka"/>
    <property type="match status" value="1"/>
</dbReference>
<reference evidence="2" key="1">
    <citation type="journal article" date="2020" name="New Phytol.">
        <title>Comparative genomics reveals dynamic genome evolution in host specialist ectomycorrhizal fungi.</title>
        <authorList>
            <person name="Lofgren L.A."/>
            <person name="Nguyen N.H."/>
            <person name="Vilgalys R."/>
            <person name="Ruytinx J."/>
            <person name="Liao H.L."/>
            <person name="Branco S."/>
            <person name="Kuo A."/>
            <person name="LaButti K."/>
            <person name="Lipzen A."/>
            <person name="Andreopoulos W."/>
            <person name="Pangilinan J."/>
            <person name="Riley R."/>
            <person name="Hundley H."/>
            <person name="Na H."/>
            <person name="Barry K."/>
            <person name="Grigoriev I.V."/>
            <person name="Stajich J.E."/>
            <person name="Kennedy P.G."/>
        </authorList>
    </citation>
    <scope>NUCLEOTIDE SEQUENCE</scope>
    <source>
        <strain evidence="2">FC203</strain>
    </source>
</reference>
<accession>A0AAD4HIA0</accession>
<dbReference type="InterPro" id="IPR041078">
    <property type="entry name" value="Plavaka"/>
</dbReference>
<dbReference type="AlphaFoldDB" id="A0AAD4HIA0"/>
<evidence type="ECO:0000313" key="3">
    <source>
        <dbReference type="Proteomes" id="UP001195769"/>
    </source>
</evidence>
<evidence type="ECO:0000313" key="2">
    <source>
        <dbReference type="EMBL" id="KAG1896504.1"/>
    </source>
</evidence>
<dbReference type="GeneID" id="64658802"/>
<protein>
    <submittedName>
        <fullName evidence="2">Uncharacterized protein</fullName>
    </submittedName>
</protein>
<organism evidence="2 3">
    <name type="scientific">Suillus fuscotomentosus</name>
    <dbReference type="NCBI Taxonomy" id="1912939"/>
    <lineage>
        <taxon>Eukaryota</taxon>
        <taxon>Fungi</taxon>
        <taxon>Dikarya</taxon>
        <taxon>Basidiomycota</taxon>
        <taxon>Agaricomycotina</taxon>
        <taxon>Agaricomycetes</taxon>
        <taxon>Agaricomycetidae</taxon>
        <taxon>Boletales</taxon>
        <taxon>Suillineae</taxon>
        <taxon>Suillaceae</taxon>
        <taxon>Suillus</taxon>
    </lineage>
</organism>
<dbReference type="RefSeq" id="XP_041222080.1">
    <property type="nucleotide sequence ID" value="XM_041364504.1"/>
</dbReference>
<name>A0AAD4HIA0_9AGAM</name>
<dbReference type="EMBL" id="JABBWK010000055">
    <property type="protein sequence ID" value="KAG1896504.1"/>
    <property type="molecule type" value="Genomic_DNA"/>
</dbReference>
<sequence>MDDNPALSKTCCVTVEEVEDEDGMSFTNNGRYFEPRTDAGWALHEGETSFEKYRTYQEEEGDDPWSPFEDKEEWDLAHWLVKNLGQMRTEEFLKLPITQNRSKLSFHNNHSFLQRVDKLPRGPGWTCKKVTVRGNCEDDKGEMLQEDVELWSQDPVECVKELIGNLAFKEHMAYSPAKAYADRAGQHRVIDEMWTADWWGEKQNTLPEGATIAPIILSSDKTSLSQFRGDKSAWPVYMSIGNIAKAKRRQASARATVLIGYLPASKLDCFTPDARSLAGYCLFHHCMALLLQPLIGAGNDGVEMVCADLWVRRIYPILAAYVADFPEQCLCLVAANERGDALNSAMRDPESTKEILHKHKIGQHPPEFEANGLRAVYKPFWADLPHADIFLAFTPDLLHQLHKGVFKDHLVKWCIDIIGEDEIDARFKAIPNYPGLRHFKKGISSVKQWTGCEHKEMQRVFVGLLSGAVSSRVLVVARSILDFSYHAQLHIQMTESLEALQTALTVFHANKDILKELALSHYVQSITLLGTADGFNTELPERLHIDFAKDSYRASNKRDYEEQMAFAYLDWLSQQPHSNPHDFDADSDMDSESETPNLPAAEPLQASHVLAKVPAHPHQSVQTIITAHGATEFLPALRSFLLKNLLHNTIVPVVIVTLPDLRVSDVPKRRRIRATPEKLPSGRKPGTPAQFDMVLIADRPRSSHLHTLEGVRVAQVHAIFTLPHQFGAYSRALAYVSRSTRQLRRNAAVIHVDEVVRPCHLIPRMGQSVDLRLRSGNAYKVANNFYFNEFIDGEMFCSMCYKPR</sequence>
<evidence type="ECO:0000256" key="1">
    <source>
        <dbReference type="SAM" id="MobiDB-lite"/>
    </source>
</evidence>
<gene>
    <name evidence="2" type="ORF">F5891DRAFT_1130297</name>
</gene>
<keyword evidence="3" id="KW-1185">Reference proteome</keyword>
<dbReference type="Proteomes" id="UP001195769">
    <property type="component" value="Unassembled WGS sequence"/>
</dbReference>
<comment type="caution">
    <text evidence="2">The sequence shown here is derived from an EMBL/GenBank/DDBJ whole genome shotgun (WGS) entry which is preliminary data.</text>
</comment>